<dbReference type="Gene3D" id="2.102.10.10">
    <property type="entry name" value="Rieske [2Fe-2S] iron-sulphur domain"/>
    <property type="match status" value="1"/>
</dbReference>
<keyword evidence="4" id="KW-0812">Transmembrane</keyword>
<dbReference type="GO" id="GO:0046872">
    <property type="term" value="F:metal ion binding"/>
    <property type="evidence" value="ECO:0007669"/>
    <property type="project" value="UniProtKB-KW"/>
</dbReference>
<evidence type="ECO:0000256" key="16">
    <source>
        <dbReference type="ARBA" id="ARBA00049548"/>
    </source>
</evidence>
<keyword evidence="7" id="KW-1133">Transmembrane helix</keyword>
<keyword evidence="11" id="KW-0472">Membrane</keyword>
<proteinExistence type="inferred from homology"/>
<dbReference type="InterPro" id="IPR036922">
    <property type="entry name" value="Rieske_2Fe-2S_sf"/>
</dbReference>
<protein>
    <recommendedName>
        <fullName evidence="14">cholesterol 7-desaturase</fullName>
        <ecNumber evidence="14">1.14.19.21</ecNumber>
    </recommendedName>
</protein>
<keyword evidence="9" id="KW-0408">Iron</keyword>
<evidence type="ECO:0000256" key="12">
    <source>
        <dbReference type="ARBA" id="ARBA00025712"/>
    </source>
</evidence>
<evidence type="ECO:0000256" key="13">
    <source>
        <dbReference type="ARBA" id="ARBA00025729"/>
    </source>
</evidence>
<dbReference type="Gene3D" id="3.90.380.10">
    <property type="entry name" value="Naphthalene 1,2-dioxygenase Alpha Subunit, Chain A, domain 1"/>
    <property type="match status" value="1"/>
</dbReference>
<evidence type="ECO:0000256" key="5">
    <source>
        <dbReference type="ARBA" id="ARBA00022714"/>
    </source>
</evidence>
<evidence type="ECO:0000256" key="10">
    <source>
        <dbReference type="ARBA" id="ARBA00023014"/>
    </source>
</evidence>
<keyword evidence="8" id="KW-0560">Oxidoreductase</keyword>
<dbReference type="Pfam" id="PF19298">
    <property type="entry name" value="KshA_C"/>
    <property type="match status" value="1"/>
</dbReference>
<dbReference type="GO" id="GO:0005737">
    <property type="term" value="C:cytoplasm"/>
    <property type="evidence" value="ECO:0007669"/>
    <property type="project" value="TreeGrafter"/>
</dbReference>
<evidence type="ECO:0000313" key="18">
    <source>
        <dbReference type="EMBL" id="CAB4555730.1"/>
    </source>
</evidence>
<evidence type="ECO:0000313" key="19">
    <source>
        <dbReference type="EMBL" id="CAB4895102.1"/>
    </source>
</evidence>
<dbReference type="PANTHER" id="PTHR21266">
    <property type="entry name" value="IRON-SULFUR DOMAIN CONTAINING PROTEIN"/>
    <property type="match status" value="1"/>
</dbReference>
<dbReference type="EMBL" id="CAEZSF010000264">
    <property type="protein sequence ID" value="CAB4555730.1"/>
    <property type="molecule type" value="Genomic_DNA"/>
</dbReference>
<evidence type="ECO:0000256" key="2">
    <source>
        <dbReference type="ARBA" id="ARBA00004370"/>
    </source>
</evidence>
<organism evidence="18">
    <name type="scientific">freshwater metagenome</name>
    <dbReference type="NCBI Taxonomy" id="449393"/>
    <lineage>
        <taxon>unclassified sequences</taxon>
        <taxon>metagenomes</taxon>
        <taxon>ecological metagenomes</taxon>
    </lineage>
</organism>
<evidence type="ECO:0000256" key="14">
    <source>
        <dbReference type="ARBA" id="ARBA00026095"/>
    </source>
</evidence>
<dbReference type="InterPro" id="IPR017941">
    <property type="entry name" value="Rieske_2Fe-2S"/>
</dbReference>
<dbReference type="AlphaFoldDB" id="A0A6J6CVV4"/>
<name>A0A6J6CVV4_9ZZZZ</name>
<evidence type="ECO:0000256" key="11">
    <source>
        <dbReference type="ARBA" id="ARBA00023136"/>
    </source>
</evidence>
<dbReference type="InterPro" id="IPR050584">
    <property type="entry name" value="Cholesterol_7-desaturase"/>
</dbReference>
<reference evidence="18" key="1">
    <citation type="submission" date="2020-05" db="EMBL/GenBank/DDBJ databases">
        <authorList>
            <person name="Chiriac C."/>
            <person name="Salcher M."/>
            <person name="Ghai R."/>
            <person name="Kavagutti S V."/>
        </authorList>
    </citation>
    <scope>NUCLEOTIDE SEQUENCE</scope>
</reference>
<dbReference type="GO" id="GO:0016020">
    <property type="term" value="C:membrane"/>
    <property type="evidence" value="ECO:0007669"/>
    <property type="project" value="UniProtKB-SubCell"/>
</dbReference>
<dbReference type="CDD" id="cd03469">
    <property type="entry name" value="Rieske_RO_Alpha_N"/>
    <property type="match status" value="1"/>
</dbReference>
<dbReference type="EC" id="1.14.19.21" evidence="14"/>
<evidence type="ECO:0000256" key="7">
    <source>
        <dbReference type="ARBA" id="ARBA00022989"/>
    </source>
</evidence>
<comment type="cofactor">
    <cofactor evidence="1">
        <name>Fe cation</name>
        <dbReference type="ChEBI" id="CHEBI:24875"/>
    </cofactor>
</comment>
<dbReference type="GO" id="GO:0008203">
    <property type="term" value="P:cholesterol metabolic process"/>
    <property type="evidence" value="ECO:0007669"/>
    <property type="project" value="InterPro"/>
</dbReference>
<gene>
    <name evidence="18" type="ORF">UFOPK1358_01904</name>
    <name evidence="19" type="ORF">UFOPK3519_00532</name>
</gene>
<evidence type="ECO:0000256" key="15">
    <source>
        <dbReference type="ARBA" id="ARBA00047853"/>
    </source>
</evidence>
<evidence type="ECO:0000256" key="3">
    <source>
        <dbReference type="ARBA" id="ARBA00004972"/>
    </source>
</evidence>
<keyword evidence="6" id="KW-0479">Metal-binding</keyword>
<dbReference type="SUPFAM" id="SSF50022">
    <property type="entry name" value="ISP domain"/>
    <property type="match status" value="1"/>
</dbReference>
<evidence type="ECO:0000259" key="17">
    <source>
        <dbReference type="PROSITE" id="PS51296"/>
    </source>
</evidence>
<dbReference type="GO" id="GO:0051537">
    <property type="term" value="F:2 iron, 2 sulfur cluster binding"/>
    <property type="evidence" value="ECO:0007669"/>
    <property type="project" value="UniProtKB-KW"/>
</dbReference>
<comment type="pathway">
    <text evidence="12">Steroid hormone biosynthesis; dafachronic acid biosynthesis.</text>
</comment>
<dbReference type="EMBL" id="CAFBMG010000027">
    <property type="protein sequence ID" value="CAB4895102.1"/>
    <property type="molecule type" value="Genomic_DNA"/>
</dbReference>
<comment type="subcellular location">
    <subcellularLocation>
        <location evidence="2">Membrane</location>
    </subcellularLocation>
</comment>
<keyword evidence="10" id="KW-0411">Iron-sulfur</keyword>
<comment type="pathway">
    <text evidence="3">Hormone biosynthesis.</text>
</comment>
<feature type="domain" description="Rieske" evidence="17">
    <location>
        <begin position="14"/>
        <end position="116"/>
    </location>
</feature>
<dbReference type="GO" id="GO:0170056">
    <property type="term" value="F:cholesterol 7-desaturase [NAD(P)H] activity"/>
    <property type="evidence" value="ECO:0007669"/>
    <property type="project" value="UniProtKB-EC"/>
</dbReference>
<evidence type="ECO:0000256" key="4">
    <source>
        <dbReference type="ARBA" id="ARBA00022692"/>
    </source>
</evidence>
<comment type="similarity">
    <text evidence="13">Belongs to the cholesterol 7-desaturase family.</text>
</comment>
<keyword evidence="5" id="KW-0001">2Fe-2S</keyword>
<comment type="catalytic activity">
    <reaction evidence="15">
        <text>cholesterol + NADH + O2 + H(+) = 7-dehydrocholesterol + NAD(+) + 2 H2O</text>
        <dbReference type="Rhea" id="RHEA:51644"/>
        <dbReference type="ChEBI" id="CHEBI:15377"/>
        <dbReference type="ChEBI" id="CHEBI:15378"/>
        <dbReference type="ChEBI" id="CHEBI:15379"/>
        <dbReference type="ChEBI" id="CHEBI:16113"/>
        <dbReference type="ChEBI" id="CHEBI:17759"/>
        <dbReference type="ChEBI" id="CHEBI:57540"/>
        <dbReference type="ChEBI" id="CHEBI:57945"/>
        <dbReference type="EC" id="1.14.19.21"/>
    </reaction>
    <physiologicalReaction direction="left-to-right" evidence="15">
        <dbReference type="Rhea" id="RHEA:51645"/>
    </physiologicalReaction>
</comment>
<dbReference type="InterPro" id="IPR045605">
    <property type="entry name" value="KshA-like_C"/>
</dbReference>
<evidence type="ECO:0000256" key="6">
    <source>
        <dbReference type="ARBA" id="ARBA00022723"/>
    </source>
</evidence>
<comment type="catalytic activity">
    <reaction evidence="16">
        <text>cholesterol + NADPH + O2 + H(+) = 7-dehydrocholesterol + NADP(+) + 2 H2O</text>
        <dbReference type="Rhea" id="RHEA:45024"/>
        <dbReference type="ChEBI" id="CHEBI:15377"/>
        <dbReference type="ChEBI" id="CHEBI:15378"/>
        <dbReference type="ChEBI" id="CHEBI:15379"/>
        <dbReference type="ChEBI" id="CHEBI:16113"/>
        <dbReference type="ChEBI" id="CHEBI:17759"/>
        <dbReference type="ChEBI" id="CHEBI:57783"/>
        <dbReference type="ChEBI" id="CHEBI:58349"/>
        <dbReference type="EC" id="1.14.19.21"/>
    </reaction>
    <physiologicalReaction direction="left-to-right" evidence="16">
        <dbReference type="Rhea" id="RHEA:45025"/>
    </physiologicalReaction>
</comment>
<dbReference type="Pfam" id="PF00355">
    <property type="entry name" value="Rieske"/>
    <property type="match status" value="1"/>
</dbReference>
<evidence type="ECO:0000256" key="8">
    <source>
        <dbReference type="ARBA" id="ARBA00023002"/>
    </source>
</evidence>
<dbReference type="PROSITE" id="PS51296">
    <property type="entry name" value="RIESKE"/>
    <property type="match status" value="1"/>
</dbReference>
<dbReference type="PANTHER" id="PTHR21266:SF32">
    <property type="entry name" value="CHOLESTEROL 7-DESATURASE NVD"/>
    <property type="match status" value="1"/>
</dbReference>
<evidence type="ECO:0000256" key="9">
    <source>
        <dbReference type="ARBA" id="ARBA00023004"/>
    </source>
</evidence>
<sequence>MSKRSPFPIPFGWFQVAWSSDVAVGQVLPIEYFGKRLVLWRDESDQPHVNDAFCPHLGAHFGHGGSVNGDELVCPFHGWRFDAEGQNTLIPYADRTNKKACVTAYPTIERNGLVMAWYHPEGVAPIWEIPEIPEFNDPAGFTEMVTREYTVHAPWQELAENGVDAAHFRYVHHTEEVPELQSYETDGPFTKMRSLQKFPTPRGVVDGRIDADSFGPGLSSVHFSGIIDTVLMGCNTPIDEDTCHMRFSFTVRKLGDDDALNSSVGAAFVDEVHRQLLEDMPIWENKAHLVRPALAATDGPFMKFRKWAGQFYAEGVDDSALVYEPQDDYPAVLGETASRKHGSDPFANA</sequence>
<evidence type="ECO:0000256" key="1">
    <source>
        <dbReference type="ARBA" id="ARBA00001962"/>
    </source>
</evidence>
<accession>A0A6J6CVV4</accession>
<dbReference type="SUPFAM" id="SSF55961">
    <property type="entry name" value="Bet v1-like"/>
    <property type="match status" value="1"/>
</dbReference>